<sequence length="223" mass="24296">MELYLDTANLEEIREIAAWGVLSGVTTNPTLVAKEYAGRGAKLTEEVLFAHLRAICEVAKGPVSAEVTALEAGAMVEEGLRLAAIHPHIVVKLPTTEEGLKACKRLSTQGVKVNMTLIFSANQALLAARAGAAYVSPFLGRVDDISWDGGELLREIVELIQVQNLPVKVIAASIRHPRHVTEAALLGADIATMPYTVFKQLLKHPLTDIGLRRFMEDWEKVKP</sequence>
<evidence type="ECO:0000313" key="17">
    <source>
        <dbReference type="EMBL" id="RTI07481.1"/>
    </source>
</evidence>
<evidence type="ECO:0000313" key="16">
    <source>
        <dbReference type="EMBL" id="RTI06393.1"/>
    </source>
</evidence>
<dbReference type="GO" id="GO:0004801">
    <property type="term" value="F:transaldolase activity"/>
    <property type="evidence" value="ECO:0007669"/>
    <property type="project" value="UniProtKB-UniRule"/>
</dbReference>
<evidence type="ECO:0000313" key="21">
    <source>
        <dbReference type="Proteomes" id="UP000286928"/>
    </source>
</evidence>
<reference evidence="19 20" key="3">
    <citation type="journal article" date="2019" name="Extremophiles">
        <title>Biogeography of thermophiles and predominance of Thermus scotoductus in domestic water heaters.</title>
        <authorList>
            <person name="Wilpiszeski R.L."/>
            <person name="Zhang Z."/>
            <person name="House C.H."/>
        </authorList>
    </citation>
    <scope>NUCLEOTIDE SEQUENCE [LARGE SCALE GENOMIC DNA]</scope>
    <source>
        <strain evidence="17 24">12_S12</strain>
        <strain evidence="15 25">16_S16</strain>
        <strain evidence="16 22">17_S17</strain>
        <strain evidence="14 21">20_S20</strain>
        <strain evidence="13 23">28_S28</strain>
        <strain evidence="12 20">32_S32</strain>
        <strain evidence="11 19">34_S34</strain>
    </source>
</reference>
<comment type="caution">
    <text evidence="10">The sequence shown here is derived from an EMBL/GenBank/DDBJ whole genome shotgun (WGS) entry which is preliminary data.</text>
</comment>
<keyword evidence="7 9" id="KW-0704">Schiff base</keyword>
<dbReference type="PANTHER" id="PTHR10683:SF40">
    <property type="entry name" value="FRUCTOSE-6-PHOSPHATE ALDOLASE 1-RELATED"/>
    <property type="match status" value="1"/>
</dbReference>
<protein>
    <recommendedName>
        <fullName evidence="9">Probable transaldolase</fullName>
        <ecNumber evidence="9">2.2.1.2</ecNumber>
    </recommendedName>
</protein>
<keyword evidence="4 9" id="KW-0963">Cytoplasm</keyword>
<evidence type="ECO:0000313" key="15">
    <source>
        <dbReference type="EMBL" id="RTH99133.1"/>
    </source>
</evidence>
<keyword evidence="24" id="KW-1185">Reference proteome</keyword>
<dbReference type="InterPro" id="IPR001585">
    <property type="entry name" value="TAL/FSA"/>
</dbReference>
<comment type="pathway">
    <text evidence="2 9">Carbohydrate degradation; pentose phosphate pathway; D-glyceraldehyde 3-phosphate and beta-D-fructose 6-phosphate from D-ribose 5-phosphate and D-xylulose 5-phosphate (non-oxidative stage): step 2/3.</text>
</comment>
<reference evidence="10 18" key="1">
    <citation type="submission" date="2015-09" db="EMBL/GenBank/DDBJ databases">
        <title>Draft genome sequence of Thermus scotoductus strain K1 isolated from a geothermal spring in Nagorno-Karabakh, Armenia.</title>
        <authorList>
            <person name="Saghatelyan A."/>
            <person name="Poghosyan L."/>
            <person name="Panosyan H."/>
            <person name="Birkeland N.-K."/>
        </authorList>
    </citation>
    <scope>NUCLEOTIDE SEQUENCE [LARGE SCALE GENOMIC DNA]</scope>
    <source>
        <strain evidence="10 18">K1</strain>
    </source>
</reference>
<evidence type="ECO:0000256" key="8">
    <source>
        <dbReference type="ARBA" id="ARBA00048810"/>
    </source>
</evidence>
<gene>
    <name evidence="11" type="primary">fsa</name>
    <name evidence="9" type="synonym">tal</name>
    <name evidence="10" type="ORF">AN926_03615</name>
    <name evidence="17" type="ORF">CSW25_06140</name>
    <name evidence="15" type="ORF">CSW29_08300</name>
    <name evidence="16" type="ORF">CSW30_10430</name>
    <name evidence="14" type="ORF">CSW33_03070</name>
    <name evidence="13" type="ORF">CSW41_03535</name>
    <name evidence="12" type="ORF">CSW45_07700</name>
    <name evidence="11" type="ORF">CSW47_11985</name>
</gene>
<evidence type="ECO:0000313" key="12">
    <source>
        <dbReference type="EMBL" id="RTH02775.1"/>
    </source>
</evidence>
<comment type="catalytic activity">
    <reaction evidence="8 9">
        <text>D-sedoheptulose 7-phosphate + D-glyceraldehyde 3-phosphate = D-erythrose 4-phosphate + beta-D-fructose 6-phosphate</text>
        <dbReference type="Rhea" id="RHEA:17053"/>
        <dbReference type="ChEBI" id="CHEBI:16897"/>
        <dbReference type="ChEBI" id="CHEBI:57483"/>
        <dbReference type="ChEBI" id="CHEBI:57634"/>
        <dbReference type="ChEBI" id="CHEBI:59776"/>
        <dbReference type="EC" id="2.2.1.2"/>
    </reaction>
</comment>
<dbReference type="Proteomes" id="UP000288347">
    <property type="component" value="Unassembled WGS sequence"/>
</dbReference>
<dbReference type="EMBL" id="PEMD01000066">
    <property type="protein sequence ID" value="RTH33895.1"/>
    <property type="molecule type" value="Genomic_DNA"/>
</dbReference>
<dbReference type="EMBL" id="PELR01000233">
    <property type="protein sequence ID" value="RTH02775.1"/>
    <property type="molecule type" value="Genomic_DNA"/>
</dbReference>
<dbReference type="HAMAP" id="MF_00494">
    <property type="entry name" value="Transaldolase_3b"/>
    <property type="match status" value="1"/>
</dbReference>
<dbReference type="Gene3D" id="3.20.20.70">
    <property type="entry name" value="Aldolase class I"/>
    <property type="match status" value="1"/>
</dbReference>
<dbReference type="GO" id="GO:0016832">
    <property type="term" value="F:aldehyde-lyase activity"/>
    <property type="evidence" value="ECO:0007669"/>
    <property type="project" value="InterPro"/>
</dbReference>
<dbReference type="InterPro" id="IPR013785">
    <property type="entry name" value="Aldolase_TIM"/>
</dbReference>
<dbReference type="EMBL" id="PELV01000088">
    <property type="protein sequence ID" value="RTH19720.1"/>
    <property type="molecule type" value="Genomic_DNA"/>
</dbReference>
<comment type="similarity">
    <text evidence="3 9">Belongs to the transaldolase family. Type 3B subfamily.</text>
</comment>
<dbReference type="Pfam" id="PF00923">
    <property type="entry name" value="TAL_FSA"/>
    <property type="match status" value="1"/>
</dbReference>
<dbReference type="RefSeq" id="WP_054391747.1">
    <property type="nucleotide sequence ID" value="NZ_DAHVNI010000036.1"/>
</dbReference>
<evidence type="ECO:0000256" key="6">
    <source>
        <dbReference type="ARBA" id="ARBA00023126"/>
    </source>
</evidence>
<evidence type="ECO:0000256" key="9">
    <source>
        <dbReference type="HAMAP-Rule" id="MF_00494"/>
    </source>
</evidence>
<evidence type="ECO:0000256" key="2">
    <source>
        <dbReference type="ARBA" id="ARBA00004857"/>
    </source>
</evidence>
<comment type="function">
    <text evidence="9">Transaldolase is important for the balance of metabolites in the pentose-phosphate pathway.</text>
</comment>
<dbReference type="UniPathway" id="UPA00115">
    <property type="reaction ID" value="UER00414"/>
</dbReference>
<evidence type="ECO:0000313" key="10">
    <source>
        <dbReference type="EMBL" id="KPD32501.1"/>
    </source>
</evidence>
<comment type="subcellular location">
    <subcellularLocation>
        <location evidence="1 9">Cytoplasm</location>
    </subcellularLocation>
</comment>
<evidence type="ECO:0000313" key="19">
    <source>
        <dbReference type="Proteomes" id="UP000286734"/>
    </source>
</evidence>
<evidence type="ECO:0000313" key="23">
    <source>
        <dbReference type="Proteomes" id="UP000287439"/>
    </source>
</evidence>
<dbReference type="AlphaFoldDB" id="A0A0N0ZSV9"/>
<dbReference type="InterPro" id="IPR018225">
    <property type="entry name" value="Transaldolase_AS"/>
</dbReference>
<dbReference type="EMBL" id="PEMH01000299">
    <property type="protein sequence ID" value="RTH99133.1"/>
    <property type="molecule type" value="Genomic_DNA"/>
</dbReference>
<dbReference type="EMBL" id="PELP01000431">
    <property type="protein sequence ID" value="RTH01746.1"/>
    <property type="molecule type" value="Genomic_DNA"/>
</dbReference>
<dbReference type="Proteomes" id="UP000287439">
    <property type="component" value="Unassembled WGS sequence"/>
</dbReference>
<dbReference type="InterPro" id="IPR033919">
    <property type="entry name" value="TSA/FSA_arc/bac"/>
</dbReference>
<evidence type="ECO:0000313" key="25">
    <source>
        <dbReference type="Proteomes" id="UP000288347"/>
    </source>
</evidence>
<dbReference type="PANTHER" id="PTHR10683">
    <property type="entry name" value="TRANSALDOLASE"/>
    <property type="match status" value="1"/>
</dbReference>
<dbReference type="GO" id="GO:0005737">
    <property type="term" value="C:cytoplasm"/>
    <property type="evidence" value="ECO:0007669"/>
    <property type="project" value="UniProtKB-SubCell"/>
</dbReference>
<dbReference type="Proteomes" id="UP000287173">
    <property type="component" value="Unassembled WGS sequence"/>
</dbReference>
<dbReference type="EMBL" id="LJJR01000007">
    <property type="protein sequence ID" value="KPD32501.1"/>
    <property type="molecule type" value="Genomic_DNA"/>
</dbReference>
<evidence type="ECO:0000256" key="1">
    <source>
        <dbReference type="ARBA" id="ARBA00004496"/>
    </source>
</evidence>
<evidence type="ECO:0000313" key="11">
    <source>
        <dbReference type="EMBL" id="RTH01746.1"/>
    </source>
</evidence>
<accession>A0A0N0ZSV9</accession>
<evidence type="ECO:0000313" key="24">
    <source>
        <dbReference type="Proteomes" id="UP000287962"/>
    </source>
</evidence>
<dbReference type="Proteomes" id="UP000286734">
    <property type="component" value="Unassembled WGS sequence"/>
</dbReference>
<dbReference type="EMBL" id="PEMG01000387">
    <property type="protein sequence ID" value="RTI06393.1"/>
    <property type="molecule type" value="Genomic_DNA"/>
</dbReference>
<dbReference type="Proteomes" id="UP000053099">
    <property type="component" value="Unassembled WGS sequence"/>
</dbReference>
<dbReference type="NCBIfam" id="TIGR00875">
    <property type="entry name" value="fsa_talC_mipB"/>
    <property type="match status" value="1"/>
</dbReference>
<dbReference type="CDD" id="cd00956">
    <property type="entry name" value="Transaldolase_FSA"/>
    <property type="match status" value="1"/>
</dbReference>
<feature type="active site" description="Schiff-base intermediate with substrate" evidence="9">
    <location>
        <position position="92"/>
    </location>
</feature>
<name>A0A0N0ZSV9_THESC</name>
<proteinExistence type="inferred from homology"/>
<evidence type="ECO:0000256" key="4">
    <source>
        <dbReference type="ARBA" id="ARBA00022490"/>
    </source>
</evidence>
<dbReference type="FunFam" id="3.20.20.70:FF:000018">
    <property type="entry name" value="Probable transaldolase"/>
    <property type="match status" value="1"/>
</dbReference>
<evidence type="ECO:0000256" key="5">
    <source>
        <dbReference type="ARBA" id="ARBA00022679"/>
    </source>
</evidence>
<dbReference type="PATRIC" id="fig|37636.3.peg.2456"/>
<reference evidence="17" key="2">
    <citation type="submission" date="2017-10" db="EMBL/GenBank/DDBJ databases">
        <authorList>
            <person name="Wilpiszeski R.L."/>
            <person name="Zhidan Z."/>
            <person name="House C.H."/>
        </authorList>
    </citation>
    <scope>NUCLEOTIDE SEQUENCE</scope>
    <source>
        <strain evidence="17">12_S12</strain>
    </source>
</reference>
<evidence type="ECO:0000256" key="3">
    <source>
        <dbReference type="ARBA" id="ARBA00005740"/>
    </source>
</evidence>
<evidence type="ECO:0000313" key="14">
    <source>
        <dbReference type="EMBL" id="RTH33895.1"/>
    </source>
</evidence>
<dbReference type="PROSITE" id="PS00958">
    <property type="entry name" value="TRANSALDOLASE_2"/>
    <property type="match status" value="1"/>
</dbReference>
<organism evidence="10 18">
    <name type="scientific">Thermus scotoductus</name>
    <dbReference type="NCBI Taxonomy" id="37636"/>
    <lineage>
        <taxon>Bacteria</taxon>
        <taxon>Thermotogati</taxon>
        <taxon>Deinococcota</taxon>
        <taxon>Deinococci</taxon>
        <taxon>Thermales</taxon>
        <taxon>Thermaceae</taxon>
        <taxon>Thermus</taxon>
    </lineage>
</organism>
<dbReference type="GO" id="GO:0006098">
    <property type="term" value="P:pentose-phosphate shunt"/>
    <property type="evidence" value="ECO:0007669"/>
    <property type="project" value="UniProtKB-UniRule"/>
</dbReference>
<keyword evidence="5 9" id="KW-0808">Transferase</keyword>
<evidence type="ECO:0000313" key="22">
    <source>
        <dbReference type="Proteomes" id="UP000287173"/>
    </source>
</evidence>
<dbReference type="SUPFAM" id="SSF51569">
    <property type="entry name" value="Aldolase"/>
    <property type="match status" value="1"/>
</dbReference>
<dbReference type="EMBL" id="PEML01000166">
    <property type="protein sequence ID" value="RTI07481.1"/>
    <property type="molecule type" value="Genomic_DNA"/>
</dbReference>
<dbReference type="PROSITE" id="PS01054">
    <property type="entry name" value="TRANSALDOLASE_1"/>
    <property type="match status" value="1"/>
</dbReference>
<dbReference type="Proteomes" id="UP000287962">
    <property type="component" value="Unassembled WGS sequence"/>
</dbReference>
<dbReference type="GO" id="GO:0005975">
    <property type="term" value="P:carbohydrate metabolic process"/>
    <property type="evidence" value="ECO:0007669"/>
    <property type="project" value="InterPro"/>
</dbReference>
<dbReference type="Proteomes" id="UP000286928">
    <property type="component" value="Unassembled WGS sequence"/>
</dbReference>
<evidence type="ECO:0000313" key="20">
    <source>
        <dbReference type="Proteomes" id="UP000286910"/>
    </source>
</evidence>
<dbReference type="EC" id="2.2.1.2" evidence="9"/>
<evidence type="ECO:0000256" key="7">
    <source>
        <dbReference type="ARBA" id="ARBA00023270"/>
    </source>
</evidence>
<evidence type="ECO:0000313" key="18">
    <source>
        <dbReference type="Proteomes" id="UP000053099"/>
    </source>
</evidence>
<evidence type="ECO:0000313" key="13">
    <source>
        <dbReference type="EMBL" id="RTH19720.1"/>
    </source>
</evidence>
<dbReference type="InterPro" id="IPR004731">
    <property type="entry name" value="Transaldolase_3B/F6P_aldolase"/>
</dbReference>
<dbReference type="Proteomes" id="UP000286910">
    <property type="component" value="Unassembled WGS sequence"/>
</dbReference>
<dbReference type="InterPro" id="IPR022999">
    <property type="entry name" value="Transaldolase_3B"/>
</dbReference>
<keyword evidence="6 9" id="KW-0570">Pentose shunt</keyword>